<accession>A0A8K0K6E3</accession>
<dbReference type="Proteomes" id="UP000792457">
    <property type="component" value="Unassembled WGS sequence"/>
</dbReference>
<evidence type="ECO:0000256" key="1">
    <source>
        <dbReference type="ARBA" id="ARBA00038101"/>
    </source>
</evidence>
<feature type="compositionally biased region" description="Polar residues" evidence="2">
    <location>
        <begin position="576"/>
        <end position="586"/>
    </location>
</feature>
<dbReference type="OrthoDB" id="27934at2759"/>
<dbReference type="InterPro" id="IPR006597">
    <property type="entry name" value="Sel1-like"/>
</dbReference>
<dbReference type="PANTHER" id="PTHR11102">
    <property type="entry name" value="SEL-1-LIKE PROTEIN"/>
    <property type="match status" value="1"/>
</dbReference>
<dbReference type="AlphaFoldDB" id="A0A8K0K6E3"/>
<sequence length="586" mass="66987">MFMRQNLTNTVQLSPVSIFVFALKIDTYHIIIMTVVHSLCCLGKEFPLPYMEAMMPHFKMFYVCNPVSFISSDGCKMVDDAAITLRYSLHKYFPKLQNLLRFITFSNFLPVNNSNEFYVFLCIQIYLEGSDIVKQDNETAYKYFKKAADLGNPVGQSGLGLMYLYGKGVEKDYAKALQYFSLAADQGWVDGQLQLGNMYFSGLGVRRDYKLANKYFSLASQSGHVLAYYNLALMHASGTGMMRSCPTAVELFKNVAERGKWGEKLMEAHHHYRDGRPDEAFLTYALLAELGYEVAQSNAAFILDRGEVTLFSEEEMLVRALTYWGRAAAQGYSVAQVKLGDYHYYGLGTPVDYEAAATHYRLASQQQQNAQAMFNLGYMHEQGLGMKKDMHLAKRCYDMAAETSPDAKVPVVLALMKLSLMFHFKHLQESNWMDWMKILDLDQTLGPNWDLFLITVLVGLMGLVVYFRFPQPPPQRPQQAQAQNQHVPPYQAQQPRPQPPQQQAQYPQQQQSQQQTEQQQTQQQTEQQQTQQQTAQQSQPSSVPTTREPQQSQEVSQHQEQQKEKKEEDADETKQPDQSNSQEQSL</sequence>
<keyword evidence="3" id="KW-0812">Transmembrane</keyword>
<evidence type="ECO:0000256" key="3">
    <source>
        <dbReference type="SAM" id="Phobius"/>
    </source>
</evidence>
<dbReference type="SUPFAM" id="SSF81901">
    <property type="entry name" value="HCP-like"/>
    <property type="match status" value="2"/>
</dbReference>
<dbReference type="PANTHER" id="PTHR11102:SF147">
    <property type="entry name" value="SEL1L ADAPTOR SUBUNIT OF ERAD E3 UBIQUITIN LIGASE"/>
    <property type="match status" value="1"/>
</dbReference>
<organism evidence="4 5">
    <name type="scientific">Ladona fulva</name>
    <name type="common">Scarce chaser dragonfly</name>
    <name type="synonym">Libellula fulva</name>
    <dbReference type="NCBI Taxonomy" id="123851"/>
    <lineage>
        <taxon>Eukaryota</taxon>
        <taxon>Metazoa</taxon>
        <taxon>Ecdysozoa</taxon>
        <taxon>Arthropoda</taxon>
        <taxon>Hexapoda</taxon>
        <taxon>Insecta</taxon>
        <taxon>Pterygota</taxon>
        <taxon>Palaeoptera</taxon>
        <taxon>Odonata</taxon>
        <taxon>Epiprocta</taxon>
        <taxon>Anisoptera</taxon>
        <taxon>Libelluloidea</taxon>
        <taxon>Libellulidae</taxon>
        <taxon>Ladona</taxon>
    </lineage>
</organism>
<dbReference type="InterPro" id="IPR050767">
    <property type="entry name" value="Sel1_AlgK"/>
</dbReference>
<reference evidence="4" key="2">
    <citation type="submission" date="2017-10" db="EMBL/GenBank/DDBJ databases">
        <title>Ladona fulva Genome sequencing and assembly.</title>
        <authorList>
            <person name="Murali S."/>
            <person name="Richards S."/>
            <person name="Bandaranaike D."/>
            <person name="Bellair M."/>
            <person name="Blankenburg K."/>
            <person name="Chao H."/>
            <person name="Dinh H."/>
            <person name="Doddapaneni H."/>
            <person name="Dugan-Rocha S."/>
            <person name="Elkadiri S."/>
            <person name="Gnanaolivu R."/>
            <person name="Hernandez B."/>
            <person name="Skinner E."/>
            <person name="Javaid M."/>
            <person name="Lee S."/>
            <person name="Li M."/>
            <person name="Ming W."/>
            <person name="Munidasa M."/>
            <person name="Muniz J."/>
            <person name="Nguyen L."/>
            <person name="Hughes D."/>
            <person name="Osuji N."/>
            <person name="Pu L.-L."/>
            <person name="Puazo M."/>
            <person name="Qu C."/>
            <person name="Quiroz J."/>
            <person name="Raj R."/>
            <person name="Weissenberger G."/>
            <person name="Xin Y."/>
            <person name="Zou X."/>
            <person name="Han Y."/>
            <person name="Worley K."/>
            <person name="Muzny D."/>
            <person name="Gibbs R."/>
        </authorList>
    </citation>
    <scope>NUCLEOTIDE SEQUENCE</scope>
    <source>
        <strain evidence="4">Sampled in the wild</strain>
    </source>
</reference>
<dbReference type="SMART" id="SM00671">
    <property type="entry name" value="SEL1"/>
    <property type="match status" value="6"/>
</dbReference>
<dbReference type="GO" id="GO:0036503">
    <property type="term" value="P:ERAD pathway"/>
    <property type="evidence" value="ECO:0007669"/>
    <property type="project" value="TreeGrafter"/>
</dbReference>
<dbReference type="EMBL" id="KZ308378">
    <property type="protein sequence ID" value="KAG8228582.1"/>
    <property type="molecule type" value="Genomic_DNA"/>
</dbReference>
<keyword evidence="3" id="KW-0472">Membrane</keyword>
<keyword evidence="3" id="KW-1133">Transmembrane helix</keyword>
<feature type="transmembrane region" description="Helical" evidence="3">
    <location>
        <begin position="449"/>
        <end position="469"/>
    </location>
</feature>
<dbReference type="InterPro" id="IPR011990">
    <property type="entry name" value="TPR-like_helical_dom_sf"/>
</dbReference>
<name>A0A8K0K6E3_LADFU</name>
<feature type="region of interest" description="Disordered" evidence="2">
    <location>
        <begin position="473"/>
        <end position="586"/>
    </location>
</feature>
<feature type="compositionally biased region" description="Low complexity" evidence="2">
    <location>
        <begin position="477"/>
        <end position="559"/>
    </location>
</feature>
<proteinExistence type="inferred from homology"/>
<comment type="caution">
    <text evidence="4">The sequence shown here is derived from an EMBL/GenBank/DDBJ whole genome shotgun (WGS) entry which is preliminary data.</text>
</comment>
<dbReference type="Gene3D" id="1.25.40.10">
    <property type="entry name" value="Tetratricopeptide repeat domain"/>
    <property type="match status" value="2"/>
</dbReference>
<keyword evidence="5" id="KW-1185">Reference proteome</keyword>
<reference evidence="4" key="1">
    <citation type="submission" date="2013-04" db="EMBL/GenBank/DDBJ databases">
        <authorList>
            <person name="Qu J."/>
            <person name="Murali S.C."/>
            <person name="Bandaranaike D."/>
            <person name="Bellair M."/>
            <person name="Blankenburg K."/>
            <person name="Chao H."/>
            <person name="Dinh H."/>
            <person name="Doddapaneni H."/>
            <person name="Downs B."/>
            <person name="Dugan-Rocha S."/>
            <person name="Elkadiri S."/>
            <person name="Gnanaolivu R.D."/>
            <person name="Hernandez B."/>
            <person name="Javaid M."/>
            <person name="Jayaseelan J.C."/>
            <person name="Lee S."/>
            <person name="Li M."/>
            <person name="Ming W."/>
            <person name="Munidasa M."/>
            <person name="Muniz J."/>
            <person name="Nguyen L."/>
            <person name="Ongeri F."/>
            <person name="Osuji N."/>
            <person name="Pu L.-L."/>
            <person name="Puazo M."/>
            <person name="Qu C."/>
            <person name="Quiroz J."/>
            <person name="Raj R."/>
            <person name="Weissenberger G."/>
            <person name="Xin Y."/>
            <person name="Zou X."/>
            <person name="Han Y."/>
            <person name="Richards S."/>
            <person name="Worley K."/>
            <person name="Muzny D."/>
            <person name="Gibbs R."/>
        </authorList>
    </citation>
    <scope>NUCLEOTIDE SEQUENCE</scope>
    <source>
        <strain evidence="4">Sampled in the wild</strain>
    </source>
</reference>
<dbReference type="GO" id="GO:0005789">
    <property type="term" value="C:endoplasmic reticulum membrane"/>
    <property type="evidence" value="ECO:0007669"/>
    <property type="project" value="TreeGrafter"/>
</dbReference>
<dbReference type="Pfam" id="PF08238">
    <property type="entry name" value="Sel1"/>
    <property type="match status" value="7"/>
</dbReference>
<evidence type="ECO:0000313" key="5">
    <source>
        <dbReference type="Proteomes" id="UP000792457"/>
    </source>
</evidence>
<feature type="compositionally biased region" description="Basic and acidic residues" evidence="2">
    <location>
        <begin position="560"/>
        <end position="575"/>
    </location>
</feature>
<gene>
    <name evidence="4" type="ORF">J437_LFUL009287</name>
</gene>
<comment type="similarity">
    <text evidence="1">Belongs to the sel-1 family.</text>
</comment>
<evidence type="ECO:0000313" key="4">
    <source>
        <dbReference type="EMBL" id="KAG8228582.1"/>
    </source>
</evidence>
<protein>
    <submittedName>
        <fullName evidence="4">Uncharacterized protein</fullName>
    </submittedName>
</protein>
<evidence type="ECO:0000256" key="2">
    <source>
        <dbReference type="SAM" id="MobiDB-lite"/>
    </source>
</evidence>